<evidence type="ECO:0000313" key="1">
    <source>
        <dbReference type="EMBL" id="EPH43554.1"/>
    </source>
</evidence>
<gene>
    <name evidence="1" type="ORF">STRAU_3378</name>
</gene>
<protein>
    <submittedName>
        <fullName evidence="1">Uncharacterized protein</fullName>
    </submittedName>
</protein>
<evidence type="ECO:0000313" key="2">
    <source>
        <dbReference type="Proteomes" id="UP000014629"/>
    </source>
</evidence>
<organism evidence="1 2">
    <name type="scientific">Streptomyces aurantiacus JA 4570</name>
    <dbReference type="NCBI Taxonomy" id="1286094"/>
    <lineage>
        <taxon>Bacteria</taxon>
        <taxon>Bacillati</taxon>
        <taxon>Actinomycetota</taxon>
        <taxon>Actinomycetes</taxon>
        <taxon>Kitasatosporales</taxon>
        <taxon>Streptomycetaceae</taxon>
        <taxon>Streptomyces</taxon>
        <taxon>Streptomyces aurantiacus group</taxon>
    </lineage>
</organism>
<accession>S3ZLA4</accession>
<dbReference type="PATRIC" id="fig|1286094.4.peg.3343"/>
<name>S3ZLA4_9ACTN</name>
<dbReference type="EMBL" id="AOPZ01000151">
    <property type="protein sequence ID" value="EPH43554.1"/>
    <property type="molecule type" value="Genomic_DNA"/>
</dbReference>
<reference evidence="1 2" key="1">
    <citation type="submission" date="2013-02" db="EMBL/GenBank/DDBJ databases">
        <title>Draft Genome Sequence of Streptomyces aurantiacus, Which Produces Setomimycin.</title>
        <authorList>
            <person name="Gruening B.A."/>
            <person name="Praeg A."/>
            <person name="Erxleben A."/>
            <person name="Guenther S."/>
            <person name="Mueller M."/>
        </authorList>
    </citation>
    <scope>NUCLEOTIDE SEQUENCE [LARGE SCALE GENOMIC DNA]</scope>
    <source>
        <strain evidence="1 2">JA 4570</strain>
    </source>
</reference>
<keyword evidence="2" id="KW-1185">Reference proteome</keyword>
<sequence>MVRQVNFLSQERGPISCRVASSPDGAQLPELTGEGVVLDGKLSPGIAVHSVVFQEPAADNCPILTITPDGTLTSHVGAELDRRAEVLNALTSAQTLGGQPLPGTIKALAARQALRTGAVDRVNAFVRDELGWWSGWQEPVTTALMGSWTEPLLSGGSLTPSDLGNLRAEAKEIHRQLTPIWRHKINQARLWSLDHVFGDGLTTYDIATGGPDPYEVLTGALPDNPRIVAVLAQLTPVERAVAMAWANAPVASWTDAVTVVADLDTPLVAGLDPSALGERVRRKLKRLGSLHTTRTAARGRGQSCP</sequence>
<proteinExistence type="predicted"/>
<dbReference type="AlphaFoldDB" id="S3ZLA4"/>
<dbReference type="Proteomes" id="UP000014629">
    <property type="component" value="Unassembled WGS sequence"/>
</dbReference>
<comment type="caution">
    <text evidence="1">The sequence shown here is derived from an EMBL/GenBank/DDBJ whole genome shotgun (WGS) entry which is preliminary data.</text>
</comment>